<keyword evidence="5" id="KW-1185">Reference proteome</keyword>
<protein>
    <recommendedName>
        <fullName evidence="3">Outer membrane protein beta-barrel domain-containing protein</fullName>
    </recommendedName>
</protein>
<dbReference type="Proteomes" id="UP000241222">
    <property type="component" value="Unassembled WGS sequence"/>
</dbReference>
<dbReference type="EMBL" id="PYMH01000001">
    <property type="protein sequence ID" value="PSU36515.1"/>
    <property type="molecule type" value="Genomic_DNA"/>
</dbReference>
<gene>
    <name evidence="4" type="ORF">C9I99_04800</name>
</gene>
<dbReference type="InterPro" id="IPR027385">
    <property type="entry name" value="Beta-barrel_OMP"/>
</dbReference>
<sequence length="161" mass="17634">MFAIAMVVLLPAVSQAQNVQTYFGASYEHGDVKLGHQHTNVDGLKFQAGSELGWGNIKGTAATLTGSGVDYDNYTFAVEKPFSIQQSNVFISPEVGVTYARYKDDQLKESDIGPMVGASIGYNINKNFQIVTNYNHSFGMKSNQDNIDEDSLSAGLNYRFN</sequence>
<organism evidence="4 5">
    <name type="scientific">Photobacterium lutimaris</name>
    <dbReference type="NCBI Taxonomy" id="388278"/>
    <lineage>
        <taxon>Bacteria</taxon>
        <taxon>Pseudomonadati</taxon>
        <taxon>Pseudomonadota</taxon>
        <taxon>Gammaproteobacteria</taxon>
        <taxon>Vibrionales</taxon>
        <taxon>Vibrionaceae</taxon>
        <taxon>Photobacterium</taxon>
    </lineage>
</organism>
<evidence type="ECO:0000256" key="1">
    <source>
        <dbReference type="ARBA" id="ARBA00022729"/>
    </source>
</evidence>
<accession>A0A2T3J5F0</accession>
<feature type="chain" id="PRO_5015408284" description="Outer membrane protein beta-barrel domain-containing protein" evidence="2">
    <location>
        <begin position="17"/>
        <end position="161"/>
    </location>
</feature>
<proteinExistence type="predicted"/>
<dbReference type="SUPFAM" id="SSF56925">
    <property type="entry name" value="OMPA-like"/>
    <property type="match status" value="1"/>
</dbReference>
<evidence type="ECO:0000259" key="3">
    <source>
        <dbReference type="Pfam" id="PF13505"/>
    </source>
</evidence>
<reference evidence="4 5" key="1">
    <citation type="submission" date="2018-03" db="EMBL/GenBank/DDBJ databases">
        <title>Whole genome sequencing of Histamine producing bacteria.</title>
        <authorList>
            <person name="Butler K."/>
        </authorList>
    </citation>
    <scope>NUCLEOTIDE SEQUENCE [LARGE SCALE GENOMIC DNA]</scope>
    <source>
        <strain evidence="4 5">JCM 13586</strain>
    </source>
</reference>
<name>A0A2T3J5F0_9GAMM</name>
<dbReference type="AlphaFoldDB" id="A0A2T3J5F0"/>
<keyword evidence="1 2" id="KW-0732">Signal</keyword>
<dbReference type="InterPro" id="IPR011250">
    <property type="entry name" value="OMP/PagP_B-barrel"/>
</dbReference>
<dbReference type="Pfam" id="PF13505">
    <property type="entry name" value="OMP_b-brl"/>
    <property type="match status" value="1"/>
</dbReference>
<dbReference type="OrthoDB" id="5825003at2"/>
<feature type="domain" description="Outer membrane protein beta-barrel" evidence="3">
    <location>
        <begin position="3"/>
        <end position="160"/>
    </location>
</feature>
<evidence type="ECO:0000313" key="5">
    <source>
        <dbReference type="Proteomes" id="UP000241222"/>
    </source>
</evidence>
<comment type="caution">
    <text evidence="4">The sequence shown here is derived from an EMBL/GenBank/DDBJ whole genome shotgun (WGS) entry which is preliminary data.</text>
</comment>
<evidence type="ECO:0000256" key="2">
    <source>
        <dbReference type="SAM" id="SignalP"/>
    </source>
</evidence>
<feature type="signal peptide" evidence="2">
    <location>
        <begin position="1"/>
        <end position="16"/>
    </location>
</feature>
<evidence type="ECO:0000313" key="4">
    <source>
        <dbReference type="EMBL" id="PSU36515.1"/>
    </source>
</evidence>
<dbReference type="Gene3D" id="2.40.160.20">
    <property type="match status" value="1"/>
</dbReference>